<sequence>MDVCVWTVQSALFQSANSIASYCTCKGARPTAGLRHSAAKPPTIAQCPGPLAYWLPCLRHHKAPKRPGGQNGPLWEKRHRIGASYAGNFGTAPGKSGTGYSDERAKCRCGSCDVRWKAIPTMATATAISKRLPLSSLASKAIGRATHILHIILHDQVLDPAIQCFWQLRHQRAHLQQKAALLLQNMQKRAHQVSALQISTVKTSSNARSTFCTRSILVQHSATPS</sequence>
<proteinExistence type="predicted"/>
<evidence type="ECO:0000313" key="2">
    <source>
        <dbReference type="Proteomes" id="UP000271241"/>
    </source>
</evidence>
<protein>
    <submittedName>
        <fullName evidence="1">Uncharacterized protein</fullName>
    </submittedName>
</protein>
<gene>
    <name evidence="1" type="ORF">THASP1DRAFT_26191</name>
</gene>
<keyword evidence="2" id="KW-1185">Reference proteome</keyword>
<dbReference type="AlphaFoldDB" id="A0A4P9XHV2"/>
<dbReference type="EMBL" id="KZ993187">
    <property type="protein sequence ID" value="RKP05284.1"/>
    <property type="molecule type" value="Genomic_DNA"/>
</dbReference>
<name>A0A4P9XHV2_9FUNG</name>
<evidence type="ECO:0000313" key="1">
    <source>
        <dbReference type="EMBL" id="RKP05284.1"/>
    </source>
</evidence>
<accession>A0A4P9XHV2</accession>
<reference evidence="2" key="1">
    <citation type="journal article" date="2018" name="Nat. Microbiol.">
        <title>Leveraging single-cell genomics to expand the fungal tree of life.</title>
        <authorList>
            <person name="Ahrendt S.R."/>
            <person name="Quandt C.A."/>
            <person name="Ciobanu D."/>
            <person name="Clum A."/>
            <person name="Salamov A."/>
            <person name="Andreopoulos B."/>
            <person name="Cheng J.F."/>
            <person name="Woyke T."/>
            <person name="Pelin A."/>
            <person name="Henrissat B."/>
            <person name="Reynolds N.K."/>
            <person name="Benny G.L."/>
            <person name="Smith M.E."/>
            <person name="James T.Y."/>
            <person name="Grigoriev I.V."/>
        </authorList>
    </citation>
    <scope>NUCLEOTIDE SEQUENCE [LARGE SCALE GENOMIC DNA]</scope>
    <source>
        <strain evidence="2">RSA 1356</strain>
    </source>
</reference>
<dbReference type="Proteomes" id="UP000271241">
    <property type="component" value="Unassembled WGS sequence"/>
</dbReference>
<organism evidence="1 2">
    <name type="scientific">Thamnocephalis sphaerospora</name>
    <dbReference type="NCBI Taxonomy" id="78915"/>
    <lineage>
        <taxon>Eukaryota</taxon>
        <taxon>Fungi</taxon>
        <taxon>Fungi incertae sedis</taxon>
        <taxon>Zoopagomycota</taxon>
        <taxon>Zoopagomycotina</taxon>
        <taxon>Zoopagomycetes</taxon>
        <taxon>Zoopagales</taxon>
        <taxon>Sigmoideomycetaceae</taxon>
        <taxon>Thamnocephalis</taxon>
    </lineage>
</organism>